<keyword evidence="3" id="KW-1185">Reference proteome</keyword>
<evidence type="ECO:0000259" key="1">
    <source>
        <dbReference type="SMART" id="SM00849"/>
    </source>
</evidence>
<dbReference type="Gene3D" id="3.60.15.10">
    <property type="entry name" value="Ribonuclease Z/Hydroxyacylglutathione hydrolase-like"/>
    <property type="match status" value="1"/>
</dbReference>
<dbReference type="RefSeq" id="WP_149677431.1">
    <property type="nucleotide sequence ID" value="NZ_FQZP01000002.1"/>
</dbReference>
<sequence>MVNKLVQLLSKLTAKTQEILPDVLLFDFTIVNACAVGTNDEWVMVDAGLSNSEAFILETTLKRFSRCPAAIILTHGHFDHVGSLERLAEYWDVPIYAHPLEMPYLSGKKDYPQADASTDEGLVAKMSPWFPHTAINLGFRLTPLPEDGSVPGIKGWRWIHTPGHTEGHISLFRESDRTLIAGDAFTTTKQESLLSALAGREKIKGPPAYMTMDWERARNSVAQLKGLNPALVIPSHGKPMGGRELEDHLAYLAENFEEVAVPRKEAEEDMPEL</sequence>
<name>A0A1M6AZL6_9FIRM</name>
<dbReference type="AlphaFoldDB" id="A0A1M6AZL6"/>
<reference evidence="2 3" key="1">
    <citation type="submission" date="2016-11" db="EMBL/GenBank/DDBJ databases">
        <authorList>
            <person name="Varghese N."/>
            <person name="Submissions S."/>
        </authorList>
    </citation>
    <scope>NUCLEOTIDE SEQUENCE [LARGE SCALE GENOMIC DNA]</scope>
    <source>
        <strain evidence="2 3">DSM 19027</strain>
    </source>
</reference>
<dbReference type="Pfam" id="PF00753">
    <property type="entry name" value="Lactamase_B"/>
    <property type="match status" value="1"/>
</dbReference>
<organism evidence="2 3">
    <name type="scientific">Thermoclostridium caenicola</name>
    <dbReference type="NCBI Taxonomy" id="659425"/>
    <lineage>
        <taxon>Bacteria</taxon>
        <taxon>Bacillati</taxon>
        <taxon>Bacillota</taxon>
        <taxon>Clostridia</taxon>
        <taxon>Eubacteriales</taxon>
        <taxon>Oscillospiraceae</taxon>
        <taxon>Thermoclostridium</taxon>
    </lineage>
</organism>
<dbReference type="SUPFAM" id="SSF56281">
    <property type="entry name" value="Metallo-hydrolase/oxidoreductase"/>
    <property type="match status" value="1"/>
</dbReference>
<dbReference type="InterPro" id="IPR050855">
    <property type="entry name" value="NDM-1-like"/>
</dbReference>
<gene>
    <name evidence="2" type="ORF">SAMN05444373_100218</name>
</gene>
<dbReference type="Proteomes" id="UP000324781">
    <property type="component" value="Unassembled WGS sequence"/>
</dbReference>
<dbReference type="OrthoDB" id="9802248at2"/>
<dbReference type="InterPro" id="IPR036866">
    <property type="entry name" value="RibonucZ/Hydroxyglut_hydro"/>
</dbReference>
<dbReference type="PANTHER" id="PTHR42951">
    <property type="entry name" value="METALLO-BETA-LACTAMASE DOMAIN-CONTAINING"/>
    <property type="match status" value="1"/>
</dbReference>
<proteinExistence type="predicted"/>
<protein>
    <submittedName>
        <fullName evidence="2">Glyoxylase, beta-lactamase superfamily II</fullName>
    </submittedName>
</protein>
<feature type="domain" description="Metallo-beta-lactamase" evidence="1">
    <location>
        <begin position="30"/>
        <end position="236"/>
    </location>
</feature>
<accession>A0A1M6AZL6</accession>
<dbReference type="CDD" id="cd07721">
    <property type="entry name" value="yflN-like_MBL-fold"/>
    <property type="match status" value="1"/>
</dbReference>
<dbReference type="EMBL" id="FQZP01000002">
    <property type="protein sequence ID" value="SHI41902.1"/>
    <property type="molecule type" value="Genomic_DNA"/>
</dbReference>
<evidence type="ECO:0000313" key="3">
    <source>
        <dbReference type="Proteomes" id="UP000324781"/>
    </source>
</evidence>
<evidence type="ECO:0000313" key="2">
    <source>
        <dbReference type="EMBL" id="SHI41902.1"/>
    </source>
</evidence>
<dbReference type="PANTHER" id="PTHR42951:SF17">
    <property type="entry name" value="METALLO-BETA-LACTAMASE DOMAIN-CONTAINING PROTEIN"/>
    <property type="match status" value="1"/>
</dbReference>
<dbReference type="InterPro" id="IPR001279">
    <property type="entry name" value="Metallo-B-lactamas"/>
</dbReference>
<dbReference type="SMART" id="SM00849">
    <property type="entry name" value="Lactamase_B"/>
    <property type="match status" value="1"/>
</dbReference>